<feature type="transmembrane region" description="Helical" evidence="1">
    <location>
        <begin position="350"/>
        <end position="369"/>
    </location>
</feature>
<dbReference type="EMBL" id="SOAW01000002">
    <property type="protein sequence ID" value="TDT31011.1"/>
    <property type="molecule type" value="Genomic_DNA"/>
</dbReference>
<evidence type="ECO:0000313" key="3">
    <source>
        <dbReference type="Proteomes" id="UP000295371"/>
    </source>
</evidence>
<evidence type="ECO:0000313" key="2">
    <source>
        <dbReference type="EMBL" id="TDT31011.1"/>
    </source>
</evidence>
<feature type="transmembrane region" description="Helical" evidence="1">
    <location>
        <begin position="155"/>
        <end position="172"/>
    </location>
</feature>
<feature type="transmembrane region" description="Helical" evidence="1">
    <location>
        <begin position="12"/>
        <end position="35"/>
    </location>
</feature>
<reference evidence="2 3" key="1">
    <citation type="submission" date="2019-03" db="EMBL/GenBank/DDBJ databases">
        <title>Genomic Encyclopedia of Archaeal and Bacterial Type Strains, Phase II (KMG-II): from individual species to whole genera.</title>
        <authorList>
            <person name="Goeker M."/>
        </authorList>
    </citation>
    <scope>NUCLEOTIDE SEQUENCE [LARGE SCALE GENOMIC DNA]</scope>
    <source>
        <strain evidence="2 3">DSM 24323</strain>
    </source>
</reference>
<sequence length="450" mass="50177">MRTLRSFWHQLYDLAVTTVVVWWRLLPTLLLIQILSWTSFAISQHIGALVSAVSIWLAIALLAMGFVAILIGYVISLRMVGAELRIDDLAPDSDENGRRSVIDLLAATLLPFLGIYGVFQYVQNEAGQMFLLADIMYGGVFSDVDLLGPIDPTRGPAAFATVLGVLVGIYIVRRGLDLVHERTGRPVLGLITAFLEATFLLVIIFGGQRLISRARFWWEDREFHTWIELGIQGLARSLEPLRIDLPEILQTLGSWLSILWGLFLGGTVEPLLWLAVAALVFGTHVLSLAELWRKGQPLSAQVVPPGLRKRIHRPDRTDRGIGRRIWLEIQEAAFGDIDDRYLPTLQSIRLVIKPGLTFLAAYLVLYAVVQLLSQAVYELVIRVTGGESYSWWMAVLPIVRFATALVYQPMFIVLLAVTFHRCLLTLRGKANRAPAVIRIPSAQRAVADAG</sequence>
<feature type="transmembrane region" description="Helical" evidence="1">
    <location>
        <begin position="187"/>
        <end position="207"/>
    </location>
</feature>
<proteinExistence type="predicted"/>
<dbReference type="Proteomes" id="UP000295371">
    <property type="component" value="Unassembled WGS sequence"/>
</dbReference>
<feature type="transmembrane region" description="Helical" evidence="1">
    <location>
        <begin position="55"/>
        <end position="80"/>
    </location>
</feature>
<feature type="transmembrane region" description="Helical" evidence="1">
    <location>
        <begin position="271"/>
        <end position="292"/>
    </location>
</feature>
<dbReference type="OrthoDB" id="3804146at2"/>
<keyword evidence="3" id="KW-1185">Reference proteome</keyword>
<keyword evidence="1" id="KW-0472">Membrane</keyword>
<organism evidence="2 3">
    <name type="scientific">Naumannella halotolerans</name>
    <dbReference type="NCBI Taxonomy" id="993414"/>
    <lineage>
        <taxon>Bacteria</taxon>
        <taxon>Bacillati</taxon>
        <taxon>Actinomycetota</taxon>
        <taxon>Actinomycetes</taxon>
        <taxon>Propionibacteriales</taxon>
        <taxon>Propionibacteriaceae</taxon>
        <taxon>Naumannella</taxon>
    </lineage>
</organism>
<gene>
    <name evidence="2" type="ORF">CLV29_2420</name>
</gene>
<accession>A0A4R7J1I7</accession>
<dbReference type="RefSeq" id="WP_133755336.1">
    <property type="nucleotide sequence ID" value="NZ_SOAW01000002.1"/>
</dbReference>
<dbReference type="AlphaFoldDB" id="A0A4R7J1I7"/>
<keyword evidence="1" id="KW-1133">Transmembrane helix</keyword>
<feature type="transmembrane region" description="Helical" evidence="1">
    <location>
        <begin position="389"/>
        <end position="419"/>
    </location>
</feature>
<comment type="caution">
    <text evidence="2">The sequence shown here is derived from an EMBL/GenBank/DDBJ whole genome shotgun (WGS) entry which is preliminary data.</text>
</comment>
<evidence type="ECO:0000256" key="1">
    <source>
        <dbReference type="SAM" id="Phobius"/>
    </source>
</evidence>
<feature type="transmembrane region" description="Helical" evidence="1">
    <location>
        <begin position="101"/>
        <end position="122"/>
    </location>
</feature>
<name>A0A4R7J1I7_9ACTN</name>
<protein>
    <submittedName>
        <fullName evidence="2">Uncharacterized protein</fullName>
    </submittedName>
</protein>
<keyword evidence="1" id="KW-0812">Transmembrane</keyword>